<gene>
    <name evidence="2" type="ORF">Vbra_3041</name>
</gene>
<name>A0A0G4F768_VITBC</name>
<organism evidence="2 3">
    <name type="scientific">Vitrella brassicaformis (strain CCMP3155)</name>
    <dbReference type="NCBI Taxonomy" id="1169540"/>
    <lineage>
        <taxon>Eukaryota</taxon>
        <taxon>Sar</taxon>
        <taxon>Alveolata</taxon>
        <taxon>Colpodellida</taxon>
        <taxon>Vitrellaceae</taxon>
        <taxon>Vitrella</taxon>
    </lineage>
</organism>
<dbReference type="EMBL" id="CDMY01000379">
    <property type="protein sequence ID" value="CEM07854.1"/>
    <property type="molecule type" value="Genomic_DNA"/>
</dbReference>
<protein>
    <submittedName>
        <fullName evidence="2">Uncharacterized protein</fullName>
    </submittedName>
</protein>
<keyword evidence="3" id="KW-1185">Reference proteome</keyword>
<proteinExistence type="predicted"/>
<sequence length="120" mass="12276">MGLAILALVNASVQGRLAGQELLALINGAARTDNSSQEEAASNSTSNETENGGDVDTPSNETEEAPVANDIPDRTQDTAALRAAAELGSDLSYSDPGLIPVSTARFAARIAEAAAMMAQM</sequence>
<dbReference type="InParanoid" id="A0A0G4F768"/>
<dbReference type="AlphaFoldDB" id="A0A0G4F768"/>
<accession>A0A0G4F768</accession>
<evidence type="ECO:0000256" key="1">
    <source>
        <dbReference type="SAM" id="MobiDB-lite"/>
    </source>
</evidence>
<evidence type="ECO:0000313" key="2">
    <source>
        <dbReference type="EMBL" id="CEM07854.1"/>
    </source>
</evidence>
<dbReference type="VEuPathDB" id="CryptoDB:Vbra_3041"/>
<feature type="region of interest" description="Disordered" evidence="1">
    <location>
        <begin position="30"/>
        <end position="78"/>
    </location>
</feature>
<feature type="compositionally biased region" description="Polar residues" evidence="1">
    <location>
        <begin position="32"/>
        <end position="50"/>
    </location>
</feature>
<reference evidence="2 3" key="1">
    <citation type="submission" date="2014-11" db="EMBL/GenBank/DDBJ databases">
        <authorList>
            <person name="Zhu J."/>
            <person name="Qi W."/>
            <person name="Song R."/>
        </authorList>
    </citation>
    <scope>NUCLEOTIDE SEQUENCE [LARGE SCALE GENOMIC DNA]</scope>
</reference>
<evidence type="ECO:0000313" key="3">
    <source>
        <dbReference type="Proteomes" id="UP000041254"/>
    </source>
</evidence>
<dbReference type="Proteomes" id="UP000041254">
    <property type="component" value="Unassembled WGS sequence"/>
</dbReference>